<dbReference type="PANTHER" id="PTHR46558:SF11">
    <property type="entry name" value="HTH-TYPE TRANSCRIPTIONAL REGULATOR XRE"/>
    <property type="match status" value="1"/>
</dbReference>
<dbReference type="InterPro" id="IPR001387">
    <property type="entry name" value="Cro/C1-type_HTH"/>
</dbReference>
<sequence length="204" mass="23093">MEMHEVIRQRRSELGMSQGDLATKVGVDRRQIRRYEAGETQPTLSVAKTIARALGITIDELAGDETHRVDLTGDWWACWQSWNKGREVINPHEVRMTQRGDTVDIVAVTRGTPLDVGGYMWRGEMRLWDNEILMGWYTADEGAVRSKGTLYFHLHQHGGHATGRWVGLSYDGPIISGWGALARSEDEVVRLMDELRNEEKASTS</sequence>
<dbReference type="Proteomes" id="UP001596302">
    <property type="component" value="Unassembled WGS sequence"/>
</dbReference>
<reference evidence="4" key="1">
    <citation type="journal article" date="2019" name="Int. J. Syst. Evol. Microbiol.">
        <title>The Global Catalogue of Microorganisms (GCM) 10K type strain sequencing project: providing services to taxonomists for standard genome sequencing and annotation.</title>
        <authorList>
            <consortium name="The Broad Institute Genomics Platform"/>
            <consortium name="The Broad Institute Genome Sequencing Center for Infectious Disease"/>
            <person name="Wu L."/>
            <person name="Ma J."/>
        </authorList>
    </citation>
    <scope>NUCLEOTIDE SEQUENCE [LARGE SCALE GENOMIC DNA]</scope>
    <source>
        <strain evidence="4">CCM 8391</strain>
    </source>
</reference>
<comment type="caution">
    <text evidence="3">The sequence shown here is derived from an EMBL/GenBank/DDBJ whole genome shotgun (WGS) entry which is preliminary data.</text>
</comment>
<dbReference type="Pfam" id="PF01381">
    <property type="entry name" value="HTH_3"/>
    <property type="match status" value="1"/>
</dbReference>
<gene>
    <name evidence="3" type="ORF">ACFQE5_21255</name>
</gene>
<evidence type="ECO:0000313" key="4">
    <source>
        <dbReference type="Proteomes" id="UP001596302"/>
    </source>
</evidence>
<keyword evidence="4" id="KW-1185">Reference proteome</keyword>
<proteinExistence type="predicted"/>
<evidence type="ECO:0000259" key="2">
    <source>
        <dbReference type="PROSITE" id="PS50943"/>
    </source>
</evidence>
<dbReference type="CDD" id="cd00093">
    <property type="entry name" value="HTH_XRE"/>
    <property type="match status" value="1"/>
</dbReference>
<dbReference type="SMART" id="SM00530">
    <property type="entry name" value="HTH_XRE"/>
    <property type="match status" value="1"/>
</dbReference>
<protein>
    <submittedName>
        <fullName evidence="3">Helix-turn-helix transcriptional regulator</fullName>
    </submittedName>
</protein>
<organism evidence="3 4">
    <name type="scientific">Pseudonocardia hispaniensis</name>
    <dbReference type="NCBI Taxonomy" id="904933"/>
    <lineage>
        <taxon>Bacteria</taxon>
        <taxon>Bacillati</taxon>
        <taxon>Actinomycetota</taxon>
        <taxon>Actinomycetes</taxon>
        <taxon>Pseudonocardiales</taxon>
        <taxon>Pseudonocardiaceae</taxon>
        <taxon>Pseudonocardia</taxon>
    </lineage>
</organism>
<keyword evidence="1" id="KW-0238">DNA-binding</keyword>
<feature type="domain" description="HTH cro/C1-type" evidence="2">
    <location>
        <begin position="7"/>
        <end position="61"/>
    </location>
</feature>
<evidence type="ECO:0000256" key="1">
    <source>
        <dbReference type="ARBA" id="ARBA00023125"/>
    </source>
</evidence>
<dbReference type="PROSITE" id="PS50943">
    <property type="entry name" value="HTH_CROC1"/>
    <property type="match status" value="1"/>
</dbReference>
<name>A0ABW1J8P9_9PSEU</name>
<accession>A0ABW1J8P9</accession>
<dbReference type="Gene3D" id="1.10.260.40">
    <property type="entry name" value="lambda repressor-like DNA-binding domains"/>
    <property type="match status" value="1"/>
</dbReference>
<dbReference type="RefSeq" id="WP_379587554.1">
    <property type="nucleotide sequence ID" value="NZ_JBHSQW010000044.1"/>
</dbReference>
<dbReference type="PANTHER" id="PTHR46558">
    <property type="entry name" value="TRACRIPTIONAL REGULATORY PROTEIN-RELATED-RELATED"/>
    <property type="match status" value="1"/>
</dbReference>
<dbReference type="EMBL" id="JBHSQW010000044">
    <property type="protein sequence ID" value="MFC5996740.1"/>
    <property type="molecule type" value="Genomic_DNA"/>
</dbReference>
<evidence type="ECO:0000313" key="3">
    <source>
        <dbReference type="EMBL" id="MFC5996740.1"/>
    </source>
</evidence>
<dbReference type="SUPFAM" id="SSF47413">
    <property type="entry name" value="lambda repressor-like DNA-binding domains"/>
    <property type="match status" value="1"/>
</dbReference>
<dbReference type="InterPro" id="IPR010982">
    <property type="entry name" value="Lambda_DNA-bd_dom_sf"/>
</dbReference>